<sequence>MTVFPLTTILFFISLSSSAIRLISSSLRKAVSALSRCLSDAASSLGGALDASLRQALFGHSGQLSKTLVLTRCHKLESSLYRGGGAAGGEPEPECAVCMSIVEHGDEIREIQCGHLFHGGCLDRWLELNHWSCPLCRRIVAPPGAVSELRTEVLFFKFCDFSSNIREDTWWLR</sequence>
<evidence type="ECO:0000313" key="5">
    <source>
        <dbReference type="Proteomes" id="UP001345219"/>
    </source>
</evidence>
<accession>A0AAN7L3R8</accession>
<organism evidence="4 5">
    <name type="scientific">Trapa incisa</name>
    <dbReference type="NCBI Taxonomy" id="236973"/>
    <lineage>
        <taxon>Eukaryota</taxon>
        <taxon>Viridiplantae</taxon>
        <taxon>Streptophyta</taxon>
        <taxon>Embryophyta</taxon>
        <taxon>Tracheophyta</taxon>
        <taxon>Spermatophyta</taxon>
        <taxon>Magnoliopsida</taxon>
        <taxon>eudicotyledons</taxon>
        <taxon>Gunneridae</taxon>
        <taxon>Pentapetalae</taxon>
        <taxon>rosids</taxon>
        <taxon>malvids</taxon>
        <taxon>Myrtales</taxon>
        <taxon>Lythraceae</taxon>
        <taxon>Trapa</taxon>
    </lineage>
</organism>
<dbReference type="SUPFAM" id="SSF57850">
    <property type="entry name" value="RING/U-box"/>
    <property type="match status" value="1"/>
</dbReference>
<dbReference type="PANTHER" id="PTHR47662:SF1">
    <property type="entry name" value="RING-TYPE DOMAIN-CONTAINING PROTEIN"/>
    <property type="match status" value="1"/>
</dbReference>
<dbReference type="InterPro" id="IPR001841">
    <property type="entry name" value="Znf_RING"/>
</dbReference>
<dbReference type="Proteomes" id="UP001345219">
    <property type="component" value="Chromosome 22"/>
</dbReference>
<protein>
    <recommendedName>
        <fullName evidence="3">RING-type domain-containing protein</fullName>
    </recommendedName>
</protein>
<evidence type="ECO:0000313" key="4">
    <source>
        <dbReference type="EMBL" id="KAK4773902.1"/>
    </source>
</evidence>
<dbReference type="Pfam" id="PF13639">
    <property type="entry name" value="zf-RING_2"/>
    <property type="match status" value="1"/>
</dbReference>
<dbReference type="PROSITE" id="PS50089">
    <property type="entry name" value="ZF_RING_2"/>
    <property type="match status" value="1"/>
</dbReference>
<feature type="domain" description="RING-type" evidence="3">
    <location>
        <begin position="95"/>
        <end position="137"/>
    </location>
</feature>
<comment type="caution">
    <text evidence="4">The sequence shown here is derived from an EMBL/GenBank/DDBJ whole genome shotgun (WGS) entry which is preliminary data.</text>
</comment>
<dbReference type="EMBL" id="JAXIOK010000004">
    <property type="protein sequence ID" value="KAK4773902.1"/>
    <property type="molecule type" value="Genomic_DNA"/>
</dbReference>
<dbReference type="AlphaFoldDB" id="A0AAN7L3R8"/>
<dbReference type="InterPro" id="IPR013083">
    <property type="entry name" value="Znf_RING/FYVE/PHD"/>
</dbReference>
<keyword evidence="1" id="KW-0862">Zinc</keyword>
<feature type="signal peptide" evidence="2">
    <location>
        <begin position="1"/>
        <end position="19"/>
    </location>
</feature>
<name>A0AAN7L3R8_9MYRT</name>
<keyword evidence="2" id="KW-0732">Signal</keyword>
<dbReference type="PANTHER" id="PTHR47662">
    <property type="entry name" value="RING-TYPE DOMAIN-CONTAINING PROTEIN"/>
    <property type="match status" value="1"/>
</dbReference>
<keyword evidence="1" id="KW-0479">Metal-binding</keyword>
<feature type="chain" id="PRO_5042870601" description="RING-type domain-containing protein" evidence="2">
    <location>
        <begin position="20"/>
        <end position="173"/>
    </location>
</feature>
<proteinExistence type="predicted"/>
<dbReference type="Gene3D" id="3.30.40.10">
    <property type="entry name" value="Zinc/RING finger domain, C3HC4 (zinc finger)"/>
    <property type="match status" value="1"/>
</dbReference>
<evidence type="ECO:0000256" key="2">
    <source>
        <dbReference type="SAM" id="SignalP"/>
    </source>
</evidence>
<keyword evidence="1" id="KW-0863">Zinc-finger</keyword>
<evidence type="ECO:0000256" key="1">
    <source>
        <dbReference type="PROSITE-ProRule" id="PRU00175"/>
    </source>
</evidence>
<reference evidence="4 5" key="1">
    <citation type="journal article" date="2023" name="Hortic Res">
        <title>Pangenome of water caltrop reveals structural variations and asymmetric subgenome divergence after allopolyploidization.</title>
        <authorList>
            <person name="Zhang X."/>
            <person name="Chen Y."/>
            <person name="Wang L."/>
            <person name="Yuan Y."/>
            <person name="Fang M."/>
            <person name="Shi L."/>
            <person name="Lu R."/>
            <person name="Comes H.P."/>
            <person name="Ma Y."/>
            <person name="Chen Y."/>
            <person name="Huang G."/>
            <person name="Zhou Y."/>
            <person name="Zheng Z."/>
            <person name="Qiu Y."/>
        </authorList>
    </citation>
    <scope>NUCLEOTIDE SEQUENCE [LARGE SCALE GENOMIC DNA]</scope>
    <source>
        <tissue evidence="4">Roots</tissue>
    </source>
</reference>
<keyword evidence="5" id="KW-1185">Reference proteome</keyword>
<dbReference type="SMART" id="SM00184">
    <property type="entry name" value="RING"/>
    <property type="match status" value="1"/>
</dbReference>
<dbReference type="CDD" id="cd16448">
    <property type="entry name" value="RING-H2"/>
    <property type="match status" value="1"/>
</dbReference>
<dbReference type="GO" id="GO:0008270">
    <property type="term" value="F:zinc ion binding"/>
    <property type="evidence" value="ECO:0007669"/>
    <property type="project" value="UniProtKB-KW"/>
</dbReference>
<evidence type="ECO:0000259" key="3">
    <source>
        <dbReference type="PROSITE" id="PS50089"/>
    </source>
</evidence>
<gene>
    <name evidence="4" type="ORF">SAY87_028921</name>
</gene>